<proteinExistence type="predicted"/>
<accession>A0A382WXQ6</accession>
<dbReference type="AlphaFoldDB" id="A0A382WXQ6"/>
<dbReference type="EMBL" id="UINC01163040">
    <property type="protein sequence ID" value="SVD63125.1"/>
    <property type="molecule type" value="Genomic_DNA"/>
</dbReference>
<evidence type="ECO:0008006" key="2">
    <source>
        <dbReference type="Google" id="ProtNLM"/>
    </source>
</evidence>
<reference evidence="1" key="1">
    <citation type="submission" date="2018-05" db="EMBL/GenBank/DDBJ databases">
        <authorList>
            <person name="Lanie J.A."/>
            <person name="Ng W.-L."/>
            <person name="Kazmierczak K.M."/>
            <person name="Andrzejewski T.M."/>
            <person name="Davidsen T.M."/>
            <person name="Wayne K.J."/>
            <person name="Tettelin H."/>
            <person name="Glass J.I."/>
            <person name="Rusch D."/>
            <person name="Podicherti R."/>
            <person name="Tsui H.-C.T."/>
            <person name="Winkler M.E."/>
        </authorList>
    </citation>
    <scope>NUCLEOTIDE SEQUENCE</scope>
</reference>
<gene>
    <name evidence="1" type="ORF">METZ01_LOCUS415979</name>
</gene>
<sequence length="42" mass="4193">MPSTPLQKSNQEATVALIGAAVAVTAWGASGVIIKHISLSSS</sequence>
<protein>
    <recommendedName>
        <fullName evidence="2">EamA domain-containing protein</fullName>
    </recommendedName>
</protein>
<feature type="non-terminal residue" evidence="1">
    <location>
        <position position="42"/>
    </location>
</feature>
<evidence type="ECO:0000313" key="1">
    <source>
        <dbReference type="EMBL" id="SVD63125.1"/>
    </source>
</evidence>
<name>A0A382WXQ6_9ZZZZ</name>
<organism evidence="1">
    <name type="scientific">marine metagenome</name>
    <dbReference type="NCBI Taxonomy" id="408172"/>
    <lineage>
        <taxon>unclassified sequences</taxon>
        <taxon>metagenomes</taxon>
        <taxon>ecological metagenomes</taxon>
    </lineage>
</organism>